<dbReference type="EMBL" id="CAJVQA010076940">
    <property type="protein sequence ID" value="CAG8835815.1"/>
    <property type="molecule type" value="Genomic_DNA"/>
</dbReference>
<evidence type="ECO:0000313" key="1">
    <source>
        <dbReference type="EMBL" id="CAG8835815.1"/>
    </source>
</evidence>
<feature type="non-terminal residue" evidence="1">
    <location>
        <position position="1"/>
    </location>
</feature>
<organism evidence="1 2">
    <name type="scientific">Cetraspora pellucida</name>
    <dbReference type="NCBI Taxonomy" id="1433469"/>
    <lineage>
        <taxon>Eukaryota</taxon>
        <taxon>Fungi</taxon>
        <taxon>Fungi incertae sedis</taxon>
        <taxon>Mucoromycota</taxon>
        <taxon>Glomeromycotina</taxon>
        <taxon>Glomeromycetes</taxon>
        <taxon>Diversisporales</taxon>
        <taxon>Gigasporaceae</taxon>
        <taxon>Cetraspora</taxon>
    </lineage>
</organism>
<protein>
    <submittedName>
        <fullName evidence="1">4016_t:CDS:1</fullName>
    </submittedName>
</protein>
<comment type="caution">
    <text evidence="1">The sequence shown here is derived from an EMBL/GenBank/DDBJ whole genome shotgun (WGS) entry which is preliminary data.</text>
</comment>
<name>A0A9N9KJ35_9GLOM</name>
<dbReference type="Proteomes" id="UP000789759">
    <property type="component" value="Unassembled WGS sequence"/>
</dbReference>
<dbReference type="OrthoDB" id="2444524at2759"/>
<proteinExistence type="predicted"/>
<dbReference type="AlphaFoldDB" id="A0A9N9KJ35"/>
<accession>A0A9N9KJ35</accession>
<evidence type="ECO:0000313" key="2">
    <source>
        <dbReference type="Proteomes" id="UP000789759"/>
    </source>
</evidence>
<feature type="non-terminal residue" evidence="1">
    <location>
        <position position="87"/>
    </location>
</feature>
<sequence>NTKLDAYVCACDEALLSCDGYRKLAAVEPRLIREYQIAQRRIEITKLINNQIYNLDEIVVDEEEIGNGVYRSVRSLLQILVPIWTKS</sequence>
<keyword evidence="2" id="KW-1185">Reference proteome</keyword>
<reference evidence="1" key="1">
    <citation type="submission" date="2021-06" db="EMBL/GenBank/DDBJ databases">
        <authorList>
            <person name="Kallberg Y."/>
            <person name="Tangrot J."/>
            <person name="Rosling A."/>
        </authorList>
    </citation>
    <scope>NUCLEOTIDE SEQUENCE</scope>
    <source>
        <strain evidence="1">FL966</strain>
    </source>
</reference>
<gene>
    <name evidence="1" type="ORF">CPELLU_LOCUS21294</name>
</gene>